<feature type="transmembrane region" description="Helical" evidence="11">
    <location>
        <begin position="6"/>
        <end position="29"/>
    </location>
</feature>
<dbReference type="AlphaFoldDB" id="A0AAV1ZV06"/>
<proteinExistence type="inferred from homology"/>
<evidence type="ECO:0000313" key="12">
    <source>
        <dbReference type="EMBL" id="CAL1275698.1"/>
    </source>
</evidence>
<dbReference type="FunFam" id="3.40.50.2000:FF:000098">
    <property type="entry name" value="UDP-N-acetylglucosamine transferase subunit ALG14 homolog"/>
    <property type="match status" value="1"/>
</dbReference>
<evidence type="ECO:0000256" key="5">
    <source>
        <dbReference type="ARBA" id="ARBA00022824"/>
    </source>
</evidence>
<evidence type="ECO:0000256" key="7">
    <source>
        <dbReference type="ARBA" id="ARBA00023136"/>
    </source>
</evidence>
<comment type="similarity">
    <text evidence="2">Belongs to the ALG14 family.</text>
</comment>
<keyword evidence="5" id="KW-0256">Endoplasmic reticulum</keyword>
<comment type="subcellular location">
    <subcellularLocation>
        <location evidence="1">Endoplasmic reticulum membrane</location>
        <topology evidence="1">Single-pass membrane protein</topology>
    </subcellularLocation>
</comment>
<evidence type="ECO:0000256" key="8">
    <source>
        <dbReference type="ARBA" id="ARBA00063014"/>
    </source>
</evidence>
<keyword evidence="4 11" id="KW-0812">Transmembrane</keyword>
<evidence type="ECO:0000256" key="9">
    <source>
        <dbReference type="ARBA" id="ARBA00067533"/>
    </source>
</evidence>
<evidence type="ECO:0000256" key="2">
    <source>
        <dbReference type="ARBA" id="ARBA00009731"/>
    </source>
</evidence>
<evidence type="ECO:0000256" key="11">
    <source>
        <dbReference type="SAM" id="Phobius"/>
    </source>
</evidence>
<reference evidence="12 13" key="1">
    <citation type="submission" date="2024-04" db="EMBL/GenBank/DDBJ databases">
        <authorList>
            <person name="Rising A."/>
            <person name="Reimegard J."/>
            <person name="Sonavane S."/>
            <person name="Akerstrom W."/>
            <person name="Nylinder S."/>
            <person name="Hedman E."/>
            <person name="Kallberg Y."/>
        </authorList>
    </citation>
    <scope>NUCLEOTIDE SEQUENCE [LARGE SCALE GENOMIC DNA]</scope>
</reference>
<dbReference type="GO" id="GO:0006488">
    <property type="term" value="P:dolichol-linked oligosaccharide biosynthetic process"/>
    <property type="evidence" value="ECO:0007669"/>
    <property type="project" value="InterPro"/>
</dbReference>
<dbReference type="Gene3D" id="3.40.50.2000">
    <property type="entry name" value="Glycogen Phosphorylase B"/>
    <property type="match status" value="1"/>
</dbReference>
<comment type="caution">
    <text evidence="12">The sequence shown here is derived from an EMBL/GenBank/DDBJ whole genome shotgun (WGS) entry which is preliminary data.</text>
</comment>
<organism evidence="12 13">
    <name type="scientific">Larinioides sclopetarius</name>
    <dbReference type="NCBI Taxonomy" id="280406"/>
    <lineage>
        <taxon>Eukaryota</taxon>
        <taxon>Metazoa</taxon>
        <taxon>Ecdysozoa</taxon>
        <taxon>Arthropoda</taxon>
        <taxon>Chelicerata</taxon>
        <taxon>Arachnida</taxon>
        <taxon>Araneae</taxon>
        <taxon>Araneomorphae</taxon>
        <taxon>Entelegynae</taxon>
        <taxon>Araneoidea</taxon>
        <taxon>Araneidae</taxon>
        <taxon>Larinioides</taxon>
    </lineage>
</organism>
<evidence type="ECO:0000256" key="10">
    <source>
        <dbReference type="ARBA" id="ARBA00075041"/>
    </source>
</evidence>
<dbReference type="PANTHER" id="PTHR12154:SF4">
    <property type="entry name" value="UDP-N-ACETYLGLUCOSAMINE TRANSFERASE SUBUNIT ALG14 HOMOLOG"/>
    <property type="match status" value="1"/>
</dbReference>
<dbReference type="PANTHER" id="PTHR12154">
    <property type="entry name" value="GLYCOSYL TRANSFERASE-RELATED"/>
    <property type="match status" value="1"/>
</dbReference>
<name>A0AAV1ZV06_9ARAC</name>
<keyword evidence="6 11" id="KW-1133">Transmembrane helix</keyword>
<evidence type="ECO:0000256" key="3">
    <source>
        <dbReference type="ARBA" id="ARBA00017467"/>
    </source>
</evidence>
<gene>
    <name evidence="12" type="ORF">LARSCL_LOCUS8240</name>
</gene>
<evidence type="ECO:0000313" key="13">
    <source>
        <dbReference type="Proteomes" id="UP001497382"/>
    </source>
</evidence>
<sequence length="221" mass="25366">MANAIFFFFQNVLFTSLCLFVVRVFIVYLRIHKSKQVLPRAKSHTVKLMISLGSGGHTFEMFRLIQNLSEKFRPRIYVIADTDSLSEQKAKSFEESSSKCSPESYLIEKIPRSREVGQSWISTVFTTLRACFTGLFLVLKHKPDLIVCNGPGTCVPLCGAAFLLHVLGWKHIRVVYVESICRVKTMSLTGKILYHLADRFLVQWPQLKEKYPRVKYIGKLI</sequence>
<dbReference type="EMBL" id="CAXIEN010000087">
    <property type="protein sequence ID" value="CAL1275698.1"/>
    <property type="molecule type" value="Genomic_DNA"/>
</dbReference>
<dbReference type="SUPFAM" id="SSF53756">
    <property type="entry name" value="UDP-Glycosyltransferase/glycogen phosphorylase"/>
    <property type="match status" value="1"/>
</dbReference>
<keyword evidence="7 11" id="KW-0472">Membrane</keyword>
<keyword evidence="13" id="KW-1185">Reference proteome</keyword>
<dbReference type="Pfam" id="PF08660">
    <property type="entry name" value="Alg14"/>
    <property type="match status" value="1"/>
</dbReference>
<evidence type="ECO:0000256" key="6">
    <source>
        <dbReference type="ARBA" id="ARBA00022989"/>
    </source>
</evidence>
<evidence type="ECO:0000256" key="4">
    <source>
        <dbReference type="ARBA" id="ARBA00022692"/>
    </source>
</evidence>
<dbReference type="NCBIfam" id="NF041549">
    <property type="entry name" value="PssD"/>
    <property type="match status" value="1"/>
</dbReference>
<dbReference type="Proteomes" id="UP001497382">
    <property type="component" value="Unassembled WGS sequence"/>
</dbReference>
<protein>
    <recommendedName>
        <fullName evidence="3">UDP-N-acetylglucosamine transferase subunit ALG14</fullName>
    </recommendedName>
    <alternativeName>
        <fullName evidence="10">Asparagine-linked glycosylation 14 homolog</fullName>
    </alternativeName>
    <alternativeName>
        <fullName evidence="9">UDP-N-acetylglucosamine transferase subunit alg14</fullName>
    </alternativeName>
</protein>
<dbReference type="GO" id="GO:0004577">
    <property type="term" value="F:N-acetylglucosaminyldiphosphodolichol N-acetylglucosaminyltransferase activity"/>
    <property type="evidence" value="ECO:0007669"/>
    <property type="project" value="TreeGrafter"/>
</dbReference>
<dbReference type="GO" id="GO:0043541">
    <property type="term" value="C:UDP-N-acetylglucosamine transferase complex"/>
    <property type="evidence" value="ECO:0007669"/>
    <property type="project" value="TreeGrafter"/>
</dbReference>
<comment type="subunit">
    <text evidence="8">Forms with ALG13 the active heterodimeric UDP-N-acetylglucosamine transferase complex.</text>
</comment>
<accession>A0AAV1ZV06</accession>
<evidence type="ECO:0000256" key="1">
    <source>
        <dbReference type="ARBA" id="ARBA00004389"/>
    </source>
</evidence>
<dbReference type="InterPro" id="IPR013969">
    <property type="entry name" value="Oligosacch_biosynth_Alg14"/>
</dbReference>